<gene>
    <name evidence="1" type="ORF">XH99_00050</name>
</gene>
<comment type="caution">
    <text evidence="1">The sequence shown here is derived from an EMBL/GenBank/DDBJ whole genome shotgun (WGS) entry which is preliminary data.</text>
</comment>
<proteinExistence type="predicted"/>
<organism evidence="1 2">
    <name type="scientific">Bradyrhizobium nanningense</name>
    <dbReference type="NCBI Taxonomy" id="1325118"/>
    <lineage>
        <taxon>Bacteria</taxon>
        <taxon>Pseudomonadati</taxon>
        <taxon>Pseudomonadota</taxon>
        <taxon>Alphaproteobacteria</taxon>
        <taxon>Hyphomicrobiales</taxon>
        <taxon>Nitrobacteraceae</taxon>
        <taxon>Bradyrhizobium</taxon>
    </lineage>
</organism>
<name>A0A4Q0SHD6_9BRAD</name>
<sequence>MIVSLAGKPITGSTLKQAALDAASTITPPALPPILVEYDPDDPEVVKLLMPHEWLRGKKERRSN</sequence>
<evidence type="ECO:0000313" key="2">
    <source>
        <dbReference type="Proteomes" id="UP000289546"/>
    </source>
</evidence>
<keyword evidence="2" id="KW-1185">Reference proteome</keyword>
<evidence type="ECO:0000313" key="1">
    <source>
        <dbReference type="EMBL" id="RXH38697.1"/>
    </source>
</evidence>
<accession>A0A4Q0SHD6</accession>
<protein>
    <submittedName>
        <fullName evidence="1">Uncharacterized protein</fullName>
    </submittedName>
</protein>
<dbReference type="EMBL" id="LBJQ01000001">
    <property type="protein sequence ID" value="RXH38697.1"/>
    <property type="molecule type" value="Genomic_DNA"/>
</dbReference>
<dbReference type="Proteomes" id="UP000289546">
    <property type="component" value="Unassembled WGS sequence"/>
</dbReference>
<reference evidence="1 2" key="1">
    <citation type="submission" date="2015-04" db="EMBL/GenBank/DDBJ databases">
        <title>Comparative genomics of rhizobia nodulating Arachis hypogaea in China.</title>
        <authorList>
            <person name="Li Y."/>
        </authorList>
    </citation>
    <scope>NUCLEOTIDE SEQUENCE [LARGE SCALE GENOMIC DNA]</scope>
    <source>
        <strain evidence="1 2">CCBAU 51757</strain>
    </source>
</reference>
<dbReference type="AlphaFoldDB" id="A0A4Q0SHD6"/>